<sequence>MILLSDANILIDFAKVGGLNALVKLGTLEVLDVVLAEVNDLSELQVSALGVRVVQVQETWLPAAKALKKAGLSLADALCLHYSLTNGHTLLSNDGRLRRACAENQVAVHGSLWAVLELHRRAICPPDVLCGWLSRWENELEARLPAGELARVRQDLGCTGLW</sequence>
<gene>
    <name evidence="1" type="ORF">Mlute_00046</name>
</gene>
<evidence type="ECO:0000313" key="1">
    <source>
        <dbReference type="EMBL" id="RIH90124.1"/>
    </source>
</evidence>
<dbReference type="SUPFAM" id="SSF88723">
    <property type="entry name" value="PIN domain-like"/>
    <property type="match status" value="1"/>
</dbReference>
<protein>
    <recommendedName>
        <fullName evidence="3">PIN domain-containing protein</fullName>
    </recommendedName>
</protein>
<dbReference type="OrthoDB" id="573212at2"/>
<accession>A0A399F026</accession>
<dbReference type="Proteomes" id="UP000265800">
    <property type="component" value="Unassembled WGS sequence"/>
</dbReference>
<dbReference type="Gene3D" id="3.40.50.1010">
    <property type="entry name" value="5'-nuclease"/>
    <property type="match status" value="1"/>
</dbReference>
<reference evidence="1 2" key="1">
    <citation type="submission" date="2018-08" db="EMBL/GenBank/DDBJ databases">
        <title>Meiothermus luteus KCTC 52599 genome sequencing project.</title>
        <authorList>
            <person name="Da Costa M.S."/>
            <person name="Albuquerque L."/>
            <person name="Raposo P."/>
            <person name="Froufe H.J.C."/>
            <person name="Barroso C.S."/>
            <person name="Egas C."/>
        </authorList>
    </citation>
    <scope>NUCLEOTIDE SEQUENCE [LARGE SCALE GENOMIC DNA]</scope>
    <source>
        <strain evidence="1 2">KCTC 52599</strain>
    </source>
</reference>
<comment type="caution">
    <text evidence="1">The sequence shown here is derived from an EMBL/GenBank/DDBJ whole genome shotgun (WGS) entry which is preliminary data.</text>
</comment>
<dbReference type="EMBL" id="QWKZ01000001">
    <property type="protein sequence ID" value="RIH90124.1"/>
    <property type="molecule type" value="Genomic_DNA"/>
</dbReference>
<organism evidence="1 2">
    <name type="scientific">Meiothermus luteus</name>
    <dbReference type="NCBI Taxonomy" id="2026184"/>
    <lineage>
        <taxon>Bacteria</taxon>
        <taxon>Thermotogati</taxon>
        <taxon>Deinococcota</taxon>
        <taxon>Deinococci</taxon>
        <taxon>Thermales</taxon>
        <taxon>Thermaceae</taxon>
        <taxon>Meiothermus</taxon>
    </lineage>
</organism>
<dbReference type="Pfam" id="PF11848">
    <property type="entry name" value="DUF3368"/>
    <property type="match status" value="1"/>
</dbReference>
<evidence type="ECO:0008006" key="3">
    <source>
        <dbReference type="Google" id="ProtNLM"/>
    </source>
</evidence>
<proteinExistence type="predicted"/>
<dbReference type="InterPro" id="IPR021799">
    <property type="entry name" value="PIN-like_prokaryotic"/>
</dbReference>
<name>A0A399F026_9DEIN</name>
<evidence type="ECO:0000313" key="2">
    <source>
        <dbReference type="Proteomes" id="UP000265800"/>
    </source>
</evidence>
<keyword evidence="2" id="KW-1185">Reference proteome</keyword>
<dbReference type="RefSeq" id="WP_119358771.1">
    <property type="nucleotide sequence ID" value="NZ_QWKZ01000001.1"/>
</dbReference>
<dbReference type="AlphaFoldDB" id="A0A399F026"/>
<dbReference type="InterPro" id="IPR029060">
    <property type="entry name" value="PIN-like_dom_sf"/>
</dbReference>